<dbReference type="InterPro" id="IPR020843">
    <property type="entry name" value="ER"/>
</dbReference>
<feature type="domain" description="Enoyl reductase (ER)" evidence="8">
    <location>
        <begin position="68"/>
        <end position="428"/>
    </location>
</feature>
<dbReference type="Gene3D" id="3.90.180.10">
    <property type="entry name" value="Medium-chain alcohol dehydrogenases, catalytic domain"/>
    <property type="match status" value="1"/>
</dbReference>
<dbReference type="GO" id="GO:0008270">
    <property type="term" value="F:zinc ion binding"/>
    <property type="evidence" value="ECO:0007669"/>
    <property type="project" value="InterPro"/>
</dbReference>
<gene>
    <name evidence="9" type="ORF">GOP47_0011508</name>
</gene>
<dbReference type="PROSITE" id="PS00059">
    <property type="entry name" value="ADH_ZINC"/>
    <property type="match status" value="1"/>
</dbReference>
<dbReference type="Proteomes" id="UP000886520">
    <property type="component" value="Chromosome 11"/>
</dbReference>
<evidence type="ECO:0000256" key="1">
    <source>
        <dbReference type="ARBA" id="ARBA00001947"/>
    </source>
</evidence>
<dbReference type="OrthoDB" id="417550at2759"/>
<name>A0A9D4ZHQ8_ADICA</name>
<protein>
    <recommendedName>
        <fullName evidence="8">Enoyl reductase (ER) domain-containing protein</fullName>
    </recommendedName>
</protein>
<dbReference type="FunFam" id="3.90.180.10:FF:000067">
    <property type="entry name" value="alcohol dehydrogenase 1-like isoform X1"/>
    <property type="match status" value="1"/>
</dbReference>
<evidence type="ECO:0000256" key="4">
    <source>
        <dbReference type="ARBA" id="ARBA00023002"/>
    </source>
</evidence>
<evidence type="ECO:0000256" key="7">
    <source>
        <dbReference type="RuleBase" id="RU361277"/>
    </source>
</evidence>
<dbReference type="AlphaFoldDB" id="A0A9D4ZHQ8"/>
<dbReference type="GO" id="GO:0005829">
    <property type="term" value="C:cytosol"/>
    <property type="evidence" value="ECO:0007669"/>
    <property type="project" value="TreeGrafter"/>
</dbReference>
<evidence type="ECO:0000256" key="5">
    <source>
        <dbReference type="ARBA" id="ARBA00023027"/>
    </source>
</evidence>
<keyword evidence="4" id="KW-0560">Oxidoreductase</keyword>
<evidence type="ECO:0000313" key="10">
    <source>
        <dbReference type="Proteomes" id="UP000886520"/>
    </source>
</evidence>
<keyword evidence="10" id="KW-1185">Reference proteome</keyword>
<dbReference type="GO" id="GO:0046294">
    <property type="term" value="P:formaldehyde catabolic process"/>
    <property type="evidence" value="ECO:0007669"/>
    <property type="project" value="TreeGrafter"/>
</dbReference>
<dbReference type="SUPFAM" id="SSF51735">
    <property type="entry name" value="NAD(P)-binding Rossmann-fold domains"/>
    <property type="match status" value="1"/>
</dbReference>
<dbReference type="Gene3D" id="3.40.50.720">
    <property type="entry name" value="NAD(P)-binding Rossmann-like Domain"/>
    <property type="match status" value="1"/>
</dbReference>
<reference evidence="9" key="1">
    <citation type="submission" date="2021-01" db="EMBL/GenBank/DDBJ databases">
        <title>Adiantum capillus-veneris genome.</title>
        <authorList>
            <person name="Fang Y."/>
            <person name="Liao Q."/>
        </authorList>
    </citation>
    <scope>NUCLEOTIDE SEQUENCE</scope>
    <source>
        <strain evidence="9">H3</strain>
        <tissue evidence="9">Leaf</tissue>
    </source>
</reference>
<evidence type="ECO:0000313" key="9">
    <source>
        <dbReference type="EMBL" id="KAI5073495.1"/>
    </source>
</evidence>
<keyword evidence="3 7" id="KW-0862">Zinc</keyword>
<evidence type="ECO:0000256" key="3">
    <source>
        <dbReference type="ARBA" id="ARBA00022833"/>
    </source>
</evidence>
<accession>A0A9D4ZHQ8</accession>
<dbReference type="PANTHER" id="PTHR43880">
    <property type="entry name" value="ALCOHOL DEHYDROGENASE"/>
    <property type="match status" value="1"/>
</dbReference>
<keyword evidence="2 7" id="KW-0479">Metal-binding</keyword>
<dbReference type="InterPro" id="IPR002328">
    <property type="entry name" value="ADH_Zn_CS"/>
</dbReference>
<evidence type="ECO:0000256" key="6">
    <source>
        <dbReference type="ARBA" id="ARBA00060764"/>
    </source>
</evidence>
<dbReference type="Pfam" id="PF00107">
    <property type="entry name" value="ADH_zinc_N"/>
    <property type="match status" value="1"/>
</dbReference>
<comment type="similarity">
    <text evidence="6">Belongs to the zinc-containing alcohol dehydrogenase family. Class-IV subfamily.</text>
</comment>
<dbReference type="FunFam" id="3.40.50.720:FF:000003">
    <property type="entry name" value="S-(hydroxymethyl)glutathione dehydrogenase"/>
    <property type="match status" value="1"/>
</dbReference>
<dbReference type="InterPro" id="IPR013154">
    <property type="entry name" value="ADH-like_N"/>
</dbReference>
<dbReference type="EMBL" id="JABFUD020000011">
    <property type="protein sequence ID" value="KAI5073495.1"/>
    <property type="molecule type" value="Genomic_DNA"/>
</dbReference>
<dbReference type="SUPFAM" id="SSF50129">
    <property type="entry name" value="GroES-like"/>
    <property type="match status" value="2"/>
</dbReference>
<dbReference type="InterPro" id="IPR013149">
    <property type="entry name" value="ADH-like_C"/>
</dbReference>
<dbReference type="InterPro" id="IPR011032">
    <property type="entry name" value="GroES-like_sf"/>
</dbReference>
<organism evidence="9 10">
    <name type="scientific">Adiantum capillus-veneris</name>
    <name type="common">Maidenhair fern</name>
    <dbReference type="NCBI Taxonomy" id="13818"/>
    <lineage>
        <taxon>Eukaryota</taxon>
        <taxon>Viridiplantae</taxon>
        <taxon>Streptophyta</taxon>
        <taxon>Embryophyta</taxon>
        <taxon>Tracheophyta</taxon>
        <taxon>Polypodiopsida</taxon>
        <taxon>Polypodiidae</taxon>
        <taxon>Polypodiales</taxon>
        <taxon>Pteridineae</taxon>
        <taxon>Pteridaceae</taxon>
        <taxon>Vittarioideae</taxon>
        <taxon>Adiantum</taxon>
    </lineage>
</organism>
<comment type="cofactor">
    <cofactor evidence="1 7">
        <name>Zn(2+)</name>
        <dbReference type="ChEBI" id="CHEBI:29105"/>
    </cofactor>
</comment>
<keyword evidence="5" id="KW-0520">NAD</keyword>
<dbReference type="InterPro" id="IPR036291">
    <property type="entry name" value="NAD(P)-bd_dom_sf"/>
</dbReference>
<sequence length="431" mass="46413">MRRLRFLRSQTRTLPNLAYKKKISSSRSSRSSASSEFAASSQAATCRRYRRGSTMAGVIKCRAAVAWGANQALALEEIEVAAPEADEVRIRIVATSLCHTDLSFLGMVQAKFPRLLGHEAAGIIESVGEGVEDLKVGDHVLPVYMGECGKCRPCKSQASNLCEKYWPLLRTTMMLHPVDQKSRFSVTKDGRNQPILSFFTSTFSEYTVVKADCCAKISQEVPLDKACLFACGVSTGLGAVWNIAKVHAGSAVAIFGLGTIGLAVADGARSAGASRIIGVDTNPSKFELAKKFGVTDFVNPNDHEAPIQQVLQGLTKGGVDYAFECVGKVDLMAAALESTREGEGKTVVVGLDLSGKQLSFRPGSLFGRSIMGCSFGGFKGKTHVPHVVDKIVTKEVLVDDYITDVLPFEDINKAIDLLRSGKCLRCVLTMT</sequence>
<dbReference type="SMART" id="SM00829">
    <property type="entry name" value="PKS_ER"/>
    <property type="match status" value="1"/>
</dbReference>
<proteinExistence type="inferred from homology"/>
<dbReference type="PANTHER" id="PTHR43880:SF12">
    <property type="entry name" value="ALCOHOL DEHYDROGENASE CLASS-3"/>
    <property type="match status" value="1"/>
</dbReference>
<evidence type="ECO:0000259" key="8">
    <source>
        <dbReference type="SMART" id="SM00829"/>
    </source>
</evidence>
<comment type="caution">
    <text evidence="9">The sequence shown here is derived from an EMBL/GenBank/DDBJ whole genome shotgun (WGS) entry which is preliminary data.</text>
</comment>
<evidence type="ECO:0000256" key="2">
    <source>
        <dbReference type="ARBA" id="ARBA00022723"/>
    </source>
</evidence>
<dbReference type="GO" id="GO:0051903">
    <property type="term" value="F:S-(hydroxymethyl)glutathione dehydrogenase [NAD(P)+] activity"/>
    <property type="evidence" value="ECO:0007669"/>
    <property type="project" value="TreeGrafter"/>
</dbReference>
<dbReference type="Pfam" id="PF08240">
    <property type="entry name" value="ADH_N"/>
    <property type="match status" value="1"/>
</dbReference>